<dbReference type="InterPro" id="IPR001128">
    <property type="entry name" value="Cyt_P450"/>
</dbReference>
<dbReference type="GeneID" id="101262985"/>
<dbReference type="Gene3D" id="1.10.630.10">
    <property type="entry name" value="Cytochrome P450"/>
    <property type="match status" value="1"/>
</dbReference>
<keyword evidence="10 13" id="KW-0472">Membrane</keyword>
<name>A0A3Q7FKN9_SOLLC</name>
<dbReference type="InterPro" id="IPR017972">
    <property type="entry name" value="Cyt_P450_CS"/>
</dbReference>
<dbReference type="InParanoid" id="A0A3Q7FKN9"/>
<dbReference type="AlphaFoldDB" id="A0A3Q7FKN9"/>
<dbReference type="PROSITE" id="PS00086">
    <property type="entry name" value="CYTOCHROME_P450"/>
    <property type="match status" value="1"/>
</dbReference>
<dbReference type="FunCoup" id="A0A3Q7FKN9">
    <property type="interactions" value="377"/>
</dbReference>
<evidence type="ECO:0000256" key="3">
    <source>
        <dbReference type="ARBA" id="ARBA00022617"/>
    </source>
</evidence>
<keyword evidence="7 12" id="KW-0560">Oxidoreductase</keyword>
<feature type="transmembrane region" description="Helical" evidence="13">
    <location>
        <begin position="6"/>
        <end position="24"/>
    </location>
</feature>
<keyword evidence="8 11" id="KW-0408">Iron</keyword>
<dbReference type="SUPFAM" id="SSF48264">
    <property type="entry name" value="Cytochrome P450"/>
    <property type="match status" value="1"/>
</dbReference>
<dbReference type="CDD" id="cd11073">
    <property type="entry name" value="CYP76-like"/>
    <property type="match status" value="1"/>
</dbReference>
<keyword evidence="4 13" id="KW-0812">Transmembrane</keyword>
<evidence type="ECO:0000256" key="11">
    <source>
        <dbReference type="PIRSR" id="PIRSR602401-1"/>
    </source>
</evidence>
<keyword evidence="9 12" id="KW-0503">Monooxygenase</keyword>
<dbReference type="Pfam" id="PF00067">
    <property type="entry name" value="p450"/>
    <property type="match status" value="1"/>
</dbReference>
<keyword evidence="6 13" id="KW-1133">Transmembrane helix</keyword>
<dbReference type="PANTHER" id="PTHR47950">
    <property type="entry name" value="CYTOCHROME P450, FAMILY 76, SUBFAMILY C, POLYPEPTIDE 5-RELATED"/>
    <property type="match status" value="1"/>
</dbReference>
<gene>
    <name evidence="14" type="primary">LOC101262985</name>
</gene>
<comment type="similarity">
    <text evidence="2 12">Belongs to the cytochrome P450 family.</text>
</comment>
<dbReference type="RefSeq" id="XP_004233427.1">
    <property type="nucleotide sequence ID" value="XM_004233379.4"/>
</dbReference>
<evidence type="ECO:0000256" key="10">
    <source>
        <dbReference type="ARBA" id="ARBA00023136"/>
    </source>
</evidence>
<evidence type="ECO:0000256" key="1">
    <source>
        <dbReference type="ARBA" id="ARBA00004370"/>
    </source>
</evidence>
<protein>
    <recommendedName>
        <fullName evidence="16">Geraniol 10-hydroxylase</fullName>
    </recommendedName>
</protein>
<evidence type="ECO:0000256" key="6">
    <source>
        <dbReference type="ARBA" id="ARBA00022989"/>
    </source>
</evidence>
<dbReference type="OMA" id="IHRHPRD"/>
<accession>A0A3Q7FKN9</accession>
<dbReference type="STRING" id="4081.A0A3Q7FKN9"/>
<dbReference type="InterPro" id="IPR036396">
    <property type="entry name" value="Cyt_P450_sf"/>
</dbReference>
<proteinExistence type="inferred from homology"/>
<dbReference type="PANTHER" id="PTHR47950:SF4">
    <property type="entry name" value="GERANIOL 8-HYDROXYLASE-LIKE"/>
    <property type="match status" value="1"/>
</dbReference>
<evidence type="ECO:0000256" key="7">
    <source>
        <dbReference type="ARBA" id="ARBA00023002"/>
    </source>
</evidence>
<evidence type="ECO:0000256" key="5">
    <source>
        <dbReference type="ARBA" id="ARBA00022723"/>
    </source>
</evidence>
<evidence type="ECO:0000313" key="14">
    <source>
        <dbReference type="EnsemblPlants" id="Solyc02g065190.3.1"/>
    </source>
</evidence>
<dbReference type="Proteomes" id="UP000004994">
    <property type="component" value="Chromosome 2"/>
</dbReference>
<dbReference type="InterPro" id="IPR002401">
    <property type="entry name" value="Cyt_P450_E_grp-I"/>
</dbReference>
<dbReference type="EnsemblPlants" id="Solyc02g065190.3.1">
    <property type="protein sequence ID" value="Solyc02g065190.3.1"/>
    <property type="gene ID" value="Solyc02g065190.3"/>
</dbReference>
<evidence type="ECO:0000256" key="9">
    <source>
        <dbReference type="ARBA" id="ARBA00023033"/>
    </source>
</evidence>
<dbReference type="PRINTS" id="PR00463">
    <property type="entry name" value="EP450I"/>
</dbReference>
<evidence type="ECO:0000256" key="2">
    <source>
        <dbReference type="ARBA" id="ARBA00010617"/>
    </source>
</evidence>
<dbReference type="FunFam" id="1.10.630.10:FF:000007">
    <property type="entry name" value="Cytochrome P450 76C4"/>
    <property type="match status" value="1"/>
</dbReference>
<keyword evidence="3 11" id="KW-0349">Heme</keyword>
<dbReference type="KEGG" id="sly:101262985"/>
<evidence type="ECO:0000256" key="13">
    <source>
        <dbReference type="SAM" id="Phobius"/>
    </source>
</evidence>
<dbReference type="PaxDb" id="4081-Solyc02g065190.2.1"/>
<dbReference type="GO" id="GO:0016705">
    <property type="term" value="F:oxidoreductase activity, acting on paired donors, with incorporation or reduction of molecular oxygen"/>
    <property type="evidence" value="ECO:0007669"/>
    <property type="project" value="InterPro"/>
</dbReference>
<evidence type="ECO:0000256" key="8">
    <source>
        <dbReference type="ARBA" id="ARBA00023004"/>
    </source>
</evidence>
<dbReference type="GO" id="GO:0020037">
    <property type="term" value="F:heme binding"/>
    <property type="evidence" value="ECO:0007669"/>
    <property type="project" value="InterPro"/>
</dbReference>
<keyword evidence="15" id="KW-1185">Reference proteome</keyword>
<evidence type="ECO:0008006" key="16">
    <source>
        <dbReference type="Google" id="ProtNLM"/>
    </source>
</evidence>
<dbReference type="GO" id="GO:0016020">
    <property type="term" value="C:membrane"/>
    <property type="evidence" value="ECO:0007669"/>
    <property type="project" value="UniProtKB-SubCell"/>
</dbReference>
<dbReference type="GO" id="GO:0005506">
    <property type="term" value="F:iron ion binding"/>
    <property type="evidence" value="ECO:0007669"/>
    <property type="project" value="InterPro"/>
</dbReference>
<comment type="cofactor">
    <cofactor evidence="11">
        <name>heme</name>
        <dbReference type="ChEBI" id="CHEBI:30413"/>
    </cofactor>
</comment>
<evidence type="ECO:0000313" key="15">
    <source>
        <dbReference type="Proteomes" id="UP000004994"/>
    </source>
</evidence>
<sequence>MDYVNTLIGVLFACFLVRGLLISLRRTKRLAPGPFALPIIGNLHLLGHKPHVSLTQLAVKHGPIMNLKFGQINTVIISSSVLAREVTQKKDLTFSNRCIPDALRACNHNDFSAIWLPVDSQWRKLRKIMNYHIFSGNRLDANEHLRSKKIQELIDYCGNCGKVGETVNISRATFRTAMNLLSNTFFSIDLTDPFTDSAKEFKELVSNISIEAGKPNVVDFFPFLRKIDPQGVRRRMTKYFTKILHIMSDLIDERLKERSMGKHANVDVLDALLNICPKEIDRNQIEQLCLDLFEAGTDTTSNTLEWAMAELLKNPHTMKKAQEELAQVIGRGKLINAADVANLPYLRCIVKENFRIHPQVPFLIPRKTEEDVDFCGYIIPKDSQILVNVWAIGRDSSLWENPLDFKPERFWESEIDIRGQDFELLPFGAGRRICPGLPLAIRMIPIVLGSLLNTFNWKLQDGITPEDLDMEERFGITLAKAQPLLAIPILL</sequence>
<feature type="binding site" description="axial binding residue" evidence="11">
    <location>
        <position position="434"/>
    </location>
    <ligand>
        <name>heme</name>
        <dbReference type="ChEBI" id="CHEBI:30413"/>
    </ligand>
    <ligandPart>
        <name>Fe</name>
        <dbReference type="ChEBI" id="CHEBI:18248"/>
    </ligandPart>
</feature>
<comment type="subcellular location">
    <subcellularLocation>
        <location evidence="1">Membrane</location>
    </subcellularLocation>
</comment>
<evidence type="ECO:0000256" key="4">
    <source>
        <dbReference type="ARBA" id="ARBA00022692"/>
    </source>
</evidence>
<evidence type="ECO:0000256" key="12">
    <source>
        <dbReference type="RuleBase" id="RU000461"/>
    </source>
</evidence>
<dbReference type="SMR" id="A0A3Q7FKN9"/>
<dbReference type="GO" id="GO:0004497">
    <property type="term" value="F:monooxygenase activity"/>
    <property type="evidence" value="ECO:0007669"/>
    <property type="project" value="UniProtKB-KW"/>
</dbReference>
<reference evidence="14" key="2">
    <citation type="submission" date="2019-01" db="UniProtKB">
        <authorList>
            <consortium name="EnsemblPlants"/>
        </authorList>
    </citation>
    <scope>IDENTIFICATION</scope>
    <source>
        <strain evidence="14">cv. Heinz 1706</strain>
    </source>
</reference>
<dbReference type="OrthoDB" id="2789670at2759"/>
<dbReference type="Gramene" id="Solyc02g065190.3.1">
    <property type="protein sequence ID" value="Solyc02g065190.3.1"/>
    <property type="gene ID" value="Solyc02g065190.3"/>
</dbReference>
<reference evidence="14" key="1">
    <citation type="journal article" date="2012" name="Nature">
        <title>The tomato genome sequence provides insights into fleshy fruit evolution.</title>
        <authorList>
            <consortium name="Tomato Genome Consortium"/>
        </authorList>
    </citation>
    <scope>NUCLEOTIDE SEQUENCE [LARGE SCALE GENOMIC DNA]</scope>
    <source>
        <strain evidence="14">cv. Heinz 1706</strain>
    </source>
</reference>
<organism evidence="14">
    <name type="scientific">Solanum lycopersicum</name>
    <name type="common">Tomato</name>
    <name type="synonym">Lycopersicon esculentum</name>
    <dbReference type="NCBI Taxonomy" id="4081"/>
    <lineage>
        <taxon>Eukaryota</taxon>
        <taxon>Viridiplantae</taxon>
        <taxon>Streptophyta</taxon>
        <taxon>Embryophyta</taxon>
        <taxon>Tracheophyta</taxon>
        <taxon>Spermatophyta</taxon>
        <taxon>Magnoliopsida</taxon>
        <taxon>eudicotyledons</taxon>
        <taxon>Gunneridae</taxon>
        <taxon>Pentapetalae</taxon>
        <taxon>asterids</taxon>
        <taxon>lamiids</taxon>
        <taxon>Solanales</taxon>
        <taxon>Solanaceae</taxon>
        <taxon>Solanoideae</taxon>
        <taxon>Solaneae</taxon>
        <taxon>Solanum</taxon>
        <taxon>Solanum subgen. Lycopersicon</taxon>
    </lineage>
</organism>
<dbReference type="PRINTS" id="PR00385">
    <property type="entry name" value="P450"/>
</dbReference>
<keyword evidence="5 11" id="KW-0479">Metal-binding</keyword>